<dbReference type="KEGG" id="baph:IX46_00460"/>
<evidence type="ECO:0000313" key="2">
    <source>
        <dbReference type="Proteomes" id="UP000066321"/>
    </source>
</evidence>
<dbReference type="PATRIC" id="fig|1265350.3.peg.82"/>
<gene>
    <name evidence="1" type="ORF">IX46_00460</name>
</gene>
<protein>
    <submittedName>
        <fullName evidence="1">Uncharacterized protein</fullName>
    </submittedName>
</protein>
<reference evidence="1 2" key="1">
    <citation type="journal article" date="2015" name="J Genomics">
        <title>Whole Genome Sequence of the Soybean Aphid Endosymbiont Buchnera aphidicola and Genetic Differentiation among Biotype-Specific Strains.</title>
        <authorList>
            <person name="Cassone B.J."/>
            <person name="Wenger J.A."/>
            <person name="Michel A.P."/>
        </authorList>
    </citation>
    <scope>NUCLEOTIDE SEQUENCE [LARGE SCALE GENOMIC DNA]</scope>
    <source>
        <strain evidence="1 2">BAg</strain>
    </source>
</reference>
<name>A0A0M5K0K4_9GAMM</name>
<dbReference type="EMBL" id="CP009253">
    <property type="protein sequence ID" value="ALD15053.1"/>
    <property type="molecule type" value="Genomic_DNA"/>
</dbReference>
<proteinExistence type="predicted"/>
<dbReference type="STRING" id="1265350.IX46_00460"/>
<dbReference type="AntiFam" id="ANF00047">
    <property type="entry name" value="Overlaps RNaseP, same strand"/>
</dbReference>
<organism evidence="1 2">
    <name type="scientific">Buchnera aphidicola</name>
    <name type="common">Aphis glycines</name>
    <dbReference type="NCBI Taxonomy" id="1265350"/>
    <lineage>
        <taxon>Bacteria</taxon>
        <taxon>Pseudomonadati</taxon>
        <taxon>Pseudomonadota</taxon>
        <taxon>Gammaproteobacteria</taxon>
        <taxon>Enterobacterales</taxon>
        <taxon>Erwiniaceae</taxon>
        <taxon>Buchnera</taxon>
    </lineage>
</organism>
<accession>A0A0M5K0K4</accession>
<evidence type="ECO:0000313" key="1">
    <source>
        <dbReference type="EMBL" id="ALD15053.1"/>
    </source>
</evidence>
<dbReference type="Proteomes" id="UP000066321">
    <property type="component" value="Chromosome"/>
</dbReference>
<sequence length="63" mass="7390">MLKRGKSGLHRARCQVTPGKCELMTSATEKKPPNLIFYILLKMERVKRCGKSTPHNWRQFMAW</sequence>
<dbReference type="AlphaFoldDB" id="A0A0M5K0K4"/>